<organism evidence="1 2">
    <name type="scientific">Marinobacter nauticus</name>
    <name type="common">Marinobacter hydrocarbonoclasticus</name>
    <name type="synonym">Marinobacter aquaeolei</name>
    <dbReference type="NCBI Taxonomy" id="2743"/>
    <lineage>
        <taxon>Bacteria</taxon>
        <taxon>Pseudomonadati</taxon>
        <taxon>Pseudomonadota</taxon>
        <taxon>Gammaproteobacteria</taxon>
        <taxon>Pseudomonadales</taxon>
        <taxon>Marinobacteraceae</taxon>
        <taxon>Marinobacter</taxon>
    </lineage>
</organism>
<dbReference type="AlphaFoldDB" id="A0A1M2UV63"/>
<sequence length="96" mass="10147">MVANAGYLLKIENQCVDGVGVGIMQMKFVTALFLTLQEGVVFADKLPHVPALILAPGRIEWAKHSSAGQANGDFMVGKGMLGVAHDGLLNQGLVQE</sequence>
<reference evidence="1" key="1">
    <citation type="submission" date="2016-11" db="EMBL/GenBank/DDBJ databases">
        <title>Draft Genome Sequence of Marinobacter hydrocarbonoclasticus strain STW2, a polyaromatic aromatic hydrocarbon degrading and denitrifying bacterium from rhizosphere of Seagrass Enhalus acodoides.</title>
        <authorList>
            <person name="Ling J."/>
            <person name="Dong J."/>
        </authorList>
    </citation>
    <scope>NUCLEOTIDE SEQUENCE [LARGE SCALE GENOMIC DNA]</scope>
    <source>
        <strain evidence="1">STW2</strain>
    </source>
</reference>
<comment type="caution">
    <text evidence="1">The sequence shown here is derived from an EMBL/GenBank/DDBJ whole genome shotgun (WGS) entry which is preliminary data.</text>
</comment>
<protein>
    <submittedName>
        <fullName evidence="1">Uncharacterized protein</fullName>
    </submittedName>
</protein>
<dbReference type="EMBL" id="MPKY01000001">
    <property type="protein sequence ID" value="OJS99216.1"/>
    <property type="molecule type" value="Genomic_DNA"/>
</dbReference>
<evidence type="ECO:0000313" key="1">
    <source>
        <dbReference type="EMBL" id="OJS99216.1"/>
    </source>
</evidence>
<accession>A0A1M2UV63</accession>
<gene>
    <name evidence="1" type="ORF">BEE62_03350</name>
</gene>
<dbReference type="Proteomes" id="UP000183986">
    <property type="component" value="Unassembled WGS sequence"/>
</dbReference>
<proteinExistence type="predicted"/>
<evidence type="ECO:0000313" key="2">
    <source>
        <dbReference type="Proteomes" id="UP000183986"/>
    </source>
</evidence>
<keyword evidence="2" id="KW-1185">Reference proteome</keyword>
<name>A0A1M2UV63_MARNT</name>